<accession>A0ABD3QUM2</accession>
<evidence type="ECO:0000313" key="2">
    <source>
        <dbReference type="Proteomes" id="UP001516023"/>
    </source>
</evidence>
<evidence type="ECO:0000313" key="1">
    <source>
        <dbReference type="EMBL" id="KAL3804207.1"/>
    </source>
</evidence>
<comment type="caution">
    <text evidence="1">The sequence shown here is derived from an EMBL/GenBank/DDBJ whole genome shotgun (WGS) entry which is preliminary data.</text>
</comment>
<protein>
    <submittedName>
        <fullName evidence="1">Uncharacterized protein</fullName>
    </submittedName>
</protein>
<reference evidence="1 2" key="1">
    <citation type="journal article" date="2020" name="G3 (Bethesda)">
        <title>Improved Reference Genome for Cyclotella cryptica CCMP332, a Model for Cell Wall Morphogenesis, Salinity Adaptation, and Lipid Production in Diatoms (Bacillariophyta).</title>
        <authorList>
            <person name="Roberts W.R."/>
            <person name="Downey K.M."/>
            <person name="Ruck E.C."/>
            <person name="Traller J.C."/>
            <person name="Alverson A.J."/>
        </authorList>
    </citation>
    <scope>NUCLEOTIDE SEQUENCE [LARGE SCALE GENOMIC DNA]</scope>
    <source>
        <strain evidence="1 2">CCMP332</strain>
    </source>
</reference>
<dbReference type="AlphaFoldDB" id="A0ABD3QUM2"/>
<keyword evidence="2" id="KW-1185">Reference proteome</keyword>
<sequence>KKQISFKHIVETVVLPSKAVTKSIFRSFENTQPSLHMARCRSTGRPAIRHGRPNSTSPSSWRTGQNFQSCQARKWNQCIITQSIQCFLRIIDGTDIQHGHNFEIGMIVATRSKPGHFLLDSGEKKIIGTTARKHQLHRLLLEARNGISRQAVDSRQRDGKGGYDERDVN</sequence>
<gene>
    <name evidence="1" type="ORF">HJC23_013726</name>
</gene>
<proteinExistence type="predicted"/>
<organism evidence="1 2">
    <name type="scientific">Cyclotella cryptica</name>
    <dbReference type="NCBI Taxonomy" id="29204"/>
    <lineage>
        <taxon>Eukaryota</taxon>
        <taxon>Sar</taxon>
        <taxon>Stramenopiles</taxon>
        <taxon>Ochrophyta</taxon>
        <taxon>Bacillariophyta</taxon>
        <taxon>Coscinodiscophyceae</taxon>
        <taxon>Thalassiosirophycidae</taxon>
        <taxon>Stephanodiscales</taxon>
        <taxon>Stephanodiscaceae</taxon>
        <taxon>Cyclotella</taxon>
    </lineage>
</organism>
<dbReference type="EMBL" id="JABMIG020000009">
    <property type="protein sequence ID" value="KAL3804207.1"/>
    <property type="molecule type" value="Genomic_DNA"/>
</dbReference>
<feature type="non-terminal residue" evidence="1">
    <location>
        <position position="1"/>
    </location>
</feature>
<name>A0ABD3QUM2_9STRA</name>
<dbReference type="Proteomes" id="UP001516023">
    <property type="component" value="Unassembled WGS sequence"/>
</dbReference>